<dbReference type="GO" id="GO:0006261">
    <property type="term" value="P:DNA-templated DNA replication"/>
    <property type="evidence" value="ECO:0007669"/>
    <property type="project" value="TreeGrafter"/>
</dbReference>
<dbReference type="AlphaFoldDB" id="A0A1F5TMQ5"/>
<dbReference type="Proteomes" id="UP000177939">
    <property type="component" value="Unassembled WGS sequence"/>
</dbReference>
<keyword evidence="7" id="KW-0862">Zinc</keyword>
<reference evidence="13 14" key="1">
    <citation type="journal article" date="2016" name="Nat. Commun.">
        <title>Thousands of microbial genomes shed light on interconnected biogeochemical processes in an aquifer system.</title>
        <authorList>
            <person name="Anantharaman K."/>
            <person name="Brown C.T."/>
            <person name="Hug L.A."/>
            <person name="Sharon I."/>
            <person name="Castelle C.J."/>
            <person name="Probst A.J."/>
            <person name="Thomas B.C."/>
            <person name="Singh A."/>
            <person name="Wilkins M.J."/>
            <person name="Karaoz U."/>
            <person name="Brodie E.L."/>
            <person name="Williams K.H."/>
            <person name="Hubbard S.S."/>
            <person name="Banfield J.F."/>
        </authorList>
    </citation>
    <scope>NUCLEOTIDE SEQUENCE [LARGE SCALE GENOMIC DNA]</scope>
</reference>
<dbReference type="CDD" id="cd18137">
    <property type="entry name" value="HLD_clamp_pol_III_gamma_tau"/>
    <property type="match status" value="1"/>
</dbReference>
<evidence type="ECO:0000256" key="7">
    <source>
        <dbReference type="ARBA" id="ARBA00022833"/>
    </source>
</evidence>
<dbReference type="Pfam" id="PF12169">
    <property type="entry name" value="DNA_pol3_gamma3"/>
    <property type="match status" value="1"/>
</dbReference>
<protein>
    <recommendedName>
        <fullName evidence="11">DNA polymerase III subunit gamma/tau</fullName>
        <ecNumber evidence="11">2.7.7.7</ecNumber>
    </recommendedName>
</protein>
<dbReference type="InterPro" id="IPR050238">
    <property type="entry name" value="DNA_Rep/Repair_Clamp_Loader"/>
</dbReference>
<evidence type="ECO:0000256" key="9">
    <source>
        <dbReference type="ARBA" id="ARBA00022932"/>
    </source>
</evidence>
<dbReference type="GO" id="GO:0003887">
    <property type="term" value="F:DNA-directed DNA polymerase activity"/>
    <property type="evidence" value="ECO:0007669"/>
    <property type="project" value="UniProtKB-KW"/>
</dbReference>
<feature type="domain" description="AAA+ ATPase" evidence="12">
    <location>
        <begin position="73"/>
        <end position="218"/>
    </location>
</feature>
<keyword evidence="8 11" id="KW-0067">ATP-binding</keyword>
<dbReference type="PANTHER" id="PTHR11669">
    <property type="entry name" value="REPLICATION FACTOR C / DNA POLYMERASE III GAMMA-TAU SUBUNIT"/>
    <property type="match status" value="1"/>
</dbReference>
<keyword evidence="9 11" id="KW-0239">DNA-directed DNA polymerase</keyword>
<dbReference type="FunFam" id="3.40.50.300:FF:000014">
    <property type="entry name" value="DNA polymerase III subunit gamma/tau"/>
    <property type="match status" value="1"/>
</dbReference>
<keyword evidence="4 11" id="KW-0235">DNA replication</keyword>
<comment type="function">
    <text evidence="11">DNA polymerase III is a complex, multichain enzyme responsible for most of the replicative synthesis in bacteria. This DNA polymerase also exhibits 3' to 5' exonuclease activity.</text>
</comment>
<organism evidence="13 14">
    <name type="scientific">Candidatus Falkowbacteria bacterium RIFOXYC2_FULL_47_12</name>
    <dbReference type="NCBI Taxonomy" id="1798004"/>
    <lineage>
        <taxon>Bacteria</taxon>
        <taxon>Candidatus Falkowiibacteriota</taxon>
    </lineage>
</organism>
<dbReference type="GO" id="GO:0009360">
    <property type="term" value="C:DNA polymerase III complex"/>
    <property type="evidence" value="ECO:0007669"/>
    <property type="project" value="InterPro"/>
</dbReference>
<dbReference type="GO" id="GO:0003677">
    <property type="term" value="F:DNA binding"/>
    <property type="evidence" value="ECO:0007669"/>
    <property type="project" value="InterPro"/>
</dbReference>
<evidence type="ECO:0000256" key="10">
    <source>
        <dbReference type="ARBA" id="ARBA00049244"/>
    </source>
</evidence>
<evidence type="ECO:0000256" key="2">
    <source>
        <dbReference type="ARBA" id="ARBA00022679"/>
    </source>
</evidence>
<dbReference type="InterPro" id="IPR008921">
    <property type="entry name" value="DNA_pol3_clamp-load_cplx_C"/>
</dbReference>
<keyword evidence="5" id="KW-0479">Metal-binding</keyword>
<evidence type="ECO:0000256" key="3">
    <source>
        <dbReference type="ARBA" id="ARBA00022695"/>
    </source>
</evidence>
<evidence type="ECO:0000256" key="1">
    <source>
        <dbReference type="ARBA" id="ARBA00006360"/>
    </source>
</evidence>
<evidence type="ECO:0000313" key="14">
    <source>
        <dbReference type="Proteomes" id="UP000177939"/>
    </source>
</evidence>
<keyword evidence="2 11" id="KW-0808">Transferase</keyword>
<evidence type="ECO:0000256" key="5">
    <source>
        <dbReference type="ARBA" id="ARBA00022723"/>
    </source>
</evidence>
<dbReference type="Gene3D" id="3.40.50.300">
    <property type="entry name" value="P-loop containing nucleotide triphosphate hydrolases"/>
    <property type="match status" value="1"/>
</dbReference>
<dbReference type="CDD" id="cd00009">
    <property type="entry name" value="AAA"/>
    <property type="match status" value="1"/>
</dbReference>
<dbReference type="NCBIfam" id="TIGR02397">
    <property type="entry name" value="dnaX_nterm"/>
    <property type="match status" value="1"/>
</dbReference>
<evidence type="ECO:0000313" key="13">
    <source>
        <dbReference type="EMBL" id="OGF40059.1"/>
    </source>
</evidence>
<dbReference type="InterPro" id="IPR022754">
    <property type="entry name" value="DNA_pol_III_gamma-3"/>
</dbReference>
<dbReference type="Gene3D" id="1.10.8.60">
    <property type="match status" value="1"/>
</dbReference>
<proteinExistence type="inferred from homology"/>
<dbReference type="Pfam" id="PF13177">
    <property type="entry name" value="DNA_pol3_delta2"/>
    <property type="match status" value="1"/>
</dbReference>
<dbReference type="PANTHER" id="PTHR11669:SF0">
    <property type="entry name" value="PROTEIN STICHEL-LIKE 2"/>
    <property type="match status" value="1"/>
</dbReference>
<dbReference type="GO" id="GO:0046872">
    <property type="term" value="F:metal ion binding"/>
    <property type="evidence" value="ECO:0007669"/>
    <property type="project" value="UniProtKB-KW"/>
</dbReference>
<dbReference type="Pfam" id="PF22608">
    <property type="entry name" value="DNAX_ATPase_lid"/>
    <property type="match status" value="1"/>
</dbReference>
<dbReference type="SMART" id="SM00382">
    <property type="entry name" value="AAA"/>
    <property type="match status" value="1"/>
</dbReference>
<evidence type="ECO:0000256" key="6">
    <source>
        <dbReference type="ARBA" id="ARBA00022741"/>
    </source>
</evidence>
<keyword evidence="6 11" id="KW-0547">Nucleotide-binding</keyword>
<dbReference type="SUPFAM" id="SSF48019">
    <property type="entry name" value="post-AAA+ oligomerization domain-like"/>
    <property type="match status" value="1"/>
</dbReference>
<dbReference type="InterPro" id="IPR003593">
    <property type="entry name" value="AAA+_ATPase"/>
</dbReference>
<dbReference type="InterPro" id="IPR045085">
    <property type="entry name" value="HLD_clamp_pol_III_gamma_tau"/>
</dbReference>
<accession>A0A1F5TMQ5</accession>
<dbReference type="EMBL" id="MFGL01000032">
    <property type="protein sequence ID" value="OGF40059.1"/>
    <property type="molecule type" value="Genomic_DNA"/>
</dbReference>
<dbReference type="EC" id="2.7.7.7" evidence="11"/>
<dbReference type="SUPFAM" id="SSF52540">
    <property type="entry name" value="P-loop containing nucleoside triphosphate hydrolases"/>
    <property type="match status" value="1"/>
</dbReference>
<dbReference type="GO" id="GO:0005524">
    <property type="term" value="F:ATP binding"/>
    <property type="evidence" value="ECO:0007669"/>
    <property type="project" value="UniProtKB-KW"/>
</dbReference>
<evidence type="ECO:0000256" key="8">
    <source>
        <dbReference type="ARBA" id="ARBA00022840"/>
    </source>
</evidence>
<sequence length="570" mass="62874">MAIIEDKKKRGTVPLFYLRFFVSSSTMPMLTSKVKCFFMSTLYQKYRPKNFTEVVNQNHVKITLQNEIETGRIAHAYLFAGPRGTGKTTMARVFAKALNCERRAEGAFEPCGVCDSCEHISRGVSLDIVEVDAASHTGVDNVRENIIANARVAMSGSRYKVFVIDEVHMLSTSAFNALLKTLEEPPQKVIFILATTEVHKLPTTIISRCQRFDFKRISAVDIIQKLTYIAAQERISVEPAVLEAIARHSGGHMRDAESLLGQILSVSGQEVTREHADLVIPRSDVLAVADCIALVEKKDAAGAIRLVNELSDDGMDLRQFCTDLIESLRRLLLSKIHASLGEKFARDFGQSVEEKFAPVLRTASIERFVVMLRAFLAAQTELKTAFIPQLPLEIAIVSLTNAVEETQTHLVPMAQQPVAVPAAKIPLAVVREKWSEVLVHIKKYNHSLSFILRVCEVRDENGRLCLAFKYKFHQDRVLQPSVQEILQKVFTEVLGSPLAFSTILDETLEIGNEHLAATAAQPAAETATEESPAPIAQLGAAQPEALAATPPVTGNDVDTILKMFGGKVVS</sequence>
<dbReference type="Gene3D" id="1.20.272.10">
    <property type="match status" value="1"/>
</dbReference>
<dbReference type="InterPro" id="IPR012763">
    <property type="entry name" value="DNA_pol_III_sug/sutau_N"/>
</dbReference>
<gene>
    <name evidence="11" type="primary">dnaX</name>
    <name evidence="13" type="ORF">A2477_04780</name>
</gene>
<keyword evidence="3 11" id="KW-0548">Nucleotidyltransferase</keyword>
<evidence type="ECO:0000256" key="11">
    <source>
        <dbReference type="RuleBase" id="RU364063"/>
    </source>
</evidence>
<evidence type="ECO:0000259" key="12">
    <source>
        <dbReference type="SMART" id="SM00382"/>
    </source>
</evidence>
<comment type="catalytic activity">
    <reaction evidence="10 11">
        <text>DNA(n) + a 2'-deoxyribonucleoside 5'-triphosphate = DNA(n+1) + diphosphate</text>
        <dbReference type="Rhea" id="RHEA:22508"/>
        <dbReference type="Rhea" id="RHEA-COMP:17339"/>
        <dbReference type="Rhea" id="RHEA-COMP:17340"/>
        <dbReference type="ChEBI" id="CHEBI:33019"/>
        <dbReference type="ChEBI" id="CHEBI:61560"/>
        <dbReference type="ChEBI" id="CHEBI:173112"/>
        <dbReference type="EC" id="2.7.7.7"/>
    </reaction>
</comment>
<evidence type="ECO:0000256" key="4">
    <source>
        <dbReference type="ARBA" id="ARBA00022705"/>
    </source>
</evidence>
<comment type="similarity">
    <text evidence="1 11">Belongs to the DnaX/STICHEL family.</text>
</comment>
<comment type="caution">
    <text evidence="13">The sequence shown here is derived from an EMBL/GenBank/DDBJ whole genome shotgun (WGS) entry which is preliminary data.</text>
</comment>
<dbReference type="InterPro" id="IPR027417">
    <property type="entry name" value="P-loop_NTPase"/>
</dbReference>
<comment type="subunit">
    <text evidence="11">DNA polymerase III contains a core (composed of alpha, epsilon and theta chains) that associates with a tau subunit. This core dimerizes to form the POLIII' complex. PolIII' associates with the gamma complex (composed of gamma, delta, delta', psi and chi chains) and with the beta chain to form the complete DNA polymerase III complex.</text>
</comment>
<name>A0A1F5TMQ5_9BACT</name>
<dbReference type="NCBIfam" id="NF004046">
    <property type="entry name" value="PRK05563.1"/>
    <property type="match status" value="1"/>
</dbReference>